<evidence type="ECO:0000256" key="1">
    <source>
        <dbReference type="ARBA" id="ARBA00008372"/>
    </source>
</evidence>
<dbReference type="EMBL" id="VYZN01000015">
    <property type="protein sequence ID" value="KAE9538783.1"/>
    <property type="molecule type" value="Genomic_DNA"/>
</dbReference>
<dbReference type="GO" id="GO:0004535">
    <property type="term" value="F:poly(A)-specific ribonuclease activity"/>
    <property type="evidence" value="ECO:0007669"/>
    <property type="project" value="InterPro"/>
</dbReference>
<protein>
    <recommendedName>
        <fullName evidence="3">Poly(A)-specific ribonuclease RNA-binding domain-containing protein</fullName>
    </recommendedName>
</protein>
<dbReference type="GO" id="GO:0003723">
    <property type="term" value="F:RNA binding"/>
    <property type="evidence" value="ECO:0007669"/>
    <property type="project" value="InterPro"/>
</dbReference>
<feature type="region of interest" description="Disordered" evidence="2">
    <location>
        <begin position="525"/>
        <end position="613"/>
    </location>
</feature>
<dbReference type="PANTHER" id="PTHR15092:SF44">
    <property type="entry name" value="POLY(A)-SPECIFIC RIBONUCLEASE PARN"/>
    <property type="match status" value="1"/>
</dbReference>
<dbReference type="InterPro" id="IPR051181">
    <property type="entry name" value="CAF1_poly(A)_ribonucleases"/>
</dbReference>
<dbReference type="SUPFAM" id="SSF82708">
    <property type="entry name" value="R3H domain"/>
    <property type="match status" value="1"/>
</dbReference>
<evidence type="ECO:0000313" key="5">
    <source>
        <dbReference type="Proteomes" id="UP000475862"/>
    </source>
</evidence>
<dbReference type="GO" id="GO:0005737">
    <property type="term" value="C:cytoplasm"/>
    <property type="evidence" value="ECO:0007669"/>
    <property type="project" value="InterPro"/>
</dbReference>
<dbReference type="GO" id="GO:0046872">
    <property type="term" value="F:metal ion binding"/>
    <property type="evidence" value="ECO:0007669"/>
    <property type="project" value="InterPro"/>
</dbReference>
<dbReference type="SUPFAM" id="SSF53098">
    <property type="entry name" value="Ribonuclease H-like"/>
    <property type="match status" value="1"/>
</dbReference>
<dbReference type="GO" id="GO:1990432">
    <property type="term" value="P:siRNA 3'-end processing"/>
    <property type="evidence" value="ECO:0007669"/>
    <property type="project" value="TreeGrafter"/>
</dbReference>
<evidence type="ECO:0000313" key="4">
    <source>
        <dbReference type="EMBL" id="KAE9538783.1"/>
    </source>
</evidence>
<dbReference type="Proteomes" id="UP000475862">
    <property type="component" value="Unassembled WGS sequence"/>
</dbReference>
<comment type="similarity">
    <text evidence="1">Belongs to the CAF1 family.</text>
</comment>
<dbReference type="InterPro" id="IPR012677">
    <property type="entry name" value="Nucleotide-bd_a/b_plait_sf"/>
</dbReference>
<evidence type="ECO:0000259" key="3">
    <source>
        <dbReference type="Pfam" id="PF08675"/>
    </source>
</evidence>
<dbReference type="Gene3D" id="3.30.420.10">
    <property type="entry name" value="Ribonuclease H-like superfamily/Ribonuclease H"/>
    <property type="match status" value="2"/>
</dbReference>
<dbReference type="InterPro" id="IPR014789">
    <property type="entry name" value="PolyA-riboNase_RNA-binding"/>
</dbReference>
<sequence>MDVVNENFYQLLPEIELAIAECDFIAIDGEFTGLHNGTMVSIFDTAAQYYQKLRSNCMDFLMVQFGLCAVKYNAEKKKYTYRAYNFYTFPKPMSRYAPDCRFLCQSSSMEFLSNNNFDFNKLFKHGIPFLTVPDEQVLQNELLNRYKQNCLQAQTPSKVSEPIPIPDNHKADIESACEKVKELLESETSSEVIIAEKPNSFVRKLIYQEVYSRYSDSKVSLQSRIVEDIGNVMIAFKGRTKLLMAQERMEREQIELEKAVGFSAVLKKIIASNKPVVGHNMTLDVCHMIHQFCLPLPSSYSDFQAMVKTISYRFLDTKYISGTEPLKPFFGSTVLNDLKKSLSEQCQNYIDLEPEVPEVGYSDDVSKLHDAGFDAYLTSTVFVNLCNLYGKVKGIKEHISTDSAYLKQFENKLYMIRYNEDPCLNLNGPEQTWKLFFFLAQLQRSHVYHITFPAEWKTIDITNIFSPFTNVFIKYINDTSAWVALREASQAKAMNKILPKLQALHKNIILLPWSVYYKDTCTSNVPTTTKRKISSCSSPPKDNVDSPIAEDTSDDHDGHTPEKVPRISKGRRVSRGGTISPILEADESTELDADSSSVSNITDVDVKNHSISTPSYAQTLKTKKDTDTAELKTIFPVASWD</sequence>
<dbReference type="GO" id="GO:0005634">
    <property type="term" value="C:nucleus"/>
    <property type="evidence" value="ECO:0007669"/>
    <property type="project" value="InterPro"/>
</dbReference>
<dbReference type="Pfam" id="PF04857">
    <property type="entry name" value="CAF1"/>
    <property type="match status" value="1"/>
</dbReference>
<name>A0A6G0TW56_APHGL</name>
<dbReference type="InterPro" id="IPR006941">
    <property type="entry name" value="RNase_CAF1"/>
</dbReference>
<dbReference type="GO" id="GO:1990431">
    <property type="term" value="P:priRNA 3'-end processing"/>
    <property type="evidence" value="ECO:0007669"/>
    <property type="project" value="TreeGrafter"/>
</dbReference>
<feature type="domain" description="Poly(A)-specific ribonuclease RNA-binding" evidence="3">
    <location>
        <begin position="442"/>
        <end position="498"/>
    </location>
</feature>
<dbReference type="GO" id="GO:0000289">
    <property type="term" value="P:nuclear-transcribed mRNA poly(A) tail shortening"/>
    <property type="evidence" value="ECO:0007669"/>
    <property type="project" value="TreeGrafter"/>
</dbReference>
<dbReference type="Gene3D" id="3.30.70.330">
    <property type="match status" value="1"/>
</dbReference>
<proteinExistence type="inferred from homology"/>
<dbReference type="OrthoDB" id="1432093at2759"/>
<accession>A0A6G0TW56</accession>
<reference evidence="4 5" key="1">
    <citation type="submission" date="2019-08" db="EMBL/GenBank/DDBJ databases">
        <title>The genome of the soybean aphid Biotype 1, its phylome, world population structure and adaptation to the North American continent.</title>
        <authorList>
            <person name="Giordano R."/>
            <person name="Donthu R.K."/>
            <person name="Hernandez A.G."/>
            <person name="Wright C.L."/>
            <person name="Zimin A.V."/>
        </authorList>
    </citation>
    <scope>NUCLEOTIDE SEQUENCE [LARGE SCALE GENOMIC DNA]</scope>
    <source>
        <tissue evidence="4">Whole aphids</tissue>
    </source>
</reference>
<comment type="caution">
    <text evidence="4">The sequence shown here is derived from an EMBL/GenBank/DDBJ whole genome shotgun (WGS) entry which is preliminary data.</text>
</comment>
<dbReference type="InterPro" id="IPR036397">
    <property type="entry name" value="RNaseH_sf"/>
</dbReference>
<organism evidence="4 5">
    <name type="scientific">Aphis glycines</name>
    <name type="common">Soybean aphid</name>
    <dbReference type="NCBI Taxonomy" id="307491"/>
    <lineage>
        <taxon>Eukaryota</taxon>
        <taxon>Metazoa</taxon>
        <taxon>Ecdysozoa</taxon>
        <taxon>Arthropoda</taxon>
        <taxon>Hexapoda</taxon>
        <taxon>Insecta</taxon>
        <taxon>Pterygota</taxon>
        <taxon>Neoptera</taxon>
        <taxon>Paraneoptera</taxon>
        <taxon>Hemiptera</taxon>
        <taxon>Sternorrhyncha</taxon>
        <taxon>Aphidomorpha</taxon>
        <taxon>Aphidoidea</taxon>
        <taxon>Aphididae</taxon>
        <taxon>Aphidini</taxon>
        <taxon>Aphis</taxon>
        <taxon>Aphis</taxon>
    </lineage>
</organism>
<feature type="compositionally biased region" description="Acidic residues" evidence="2">
    <location>
        <begin position="584"/>
        <end position="593"/>
    </location>
</feature>
<feature type="compositionally biased region" description="Basic and acidic residues" evidence="2">
    <location>
        <begin position="555"/>
        <end position="565"/>
    </location>
</feature>
<dbReference type="InterPro" id="IPR036867">
    <property type="entry name" value="R3H_dom_sf"/>
</dbReference>
<dbReference type="CDD" id="cd12428">
    <property type="entry name" value="RRM_PARN"/>
    <property type="match status" value="1"/>
</dbReference>
<gene>
    <name evidence="4" type="ORF">AGLY_005365</name>
</gene>
<dbReference type="InterPro" id="IPR012337">
    <property type="entry name" value="RNaseH-like_sf"/>
</dbReference>
<dbReference type="Pfam" id="PF08675">
    <property type="entry name" value="RNA_bind"/>
    <property type="match status" value="1"/>
</dbReference>
<evidence type="ECO:0000256" key="2">
    <source>
        <dbReference type="SAM" id="MobiDB-lite"/>
    </source>
</evidence>
<dbReference type="PANTHER" id="PTHR15092">
    <property type="entry name" value="POLY A -SPECIFIC RIBONUCLEASE/TARGET OF EGR1, MEMBER 1"/>
    <property type="match status" value="1"/>
</dbReference>
<feature type="compositionally biased region" description="Polar residues" evidence="2">
    <location>
        <begin position="525"/>
        <end position="540"/>
    </location>
</feature>
<keyword evidence="5" id="KW-1185">Reference proteome</keyword>
<dbReference type="AlphaFoldDB" id="A0A6G0TW56"/>